<dbReference type="SUPFAM" id="SSF48576">
    <property type="entry name" value="Terpenoid synthases"/>
    <property type="match status" value="1"/>
</dbReference>
<keyword evidence="3 4" id="KW-0460">Magnesium</keyword>
<protein>
    <recommendedName>
        <fullName evidence="4">Terpene synthase</fullName>
        <ecNumber evidence="4">4.2.3.-</ecNumber>
    </recommendedName>
</protein>
<reference evidence="5" key="2">
    <citation type="submission" date="2023-05" db="EMBL/GenBank/DDBJ databases">
        <authorList>
            <consortium name="Lawrence Berkeley National Laboratory"/>
            <person name="Steindorff A."/>
            <person name="Hensen N."/>
            <person name="Bonometti L."/>
            <person name="Westerberg I."/>
            <person name="Brannstrom I.O."/>
            <person name="Guillou S."/>
            <person name="Cros-Aarteil S."/>
            <person name="Calhoun S."/>
            <person name="Haridas S."/>
            <person name="Kuo A."/>
            <person name="Mondo S."/>
            <person name="Pangilinan J."/>
            <person name="Riley R."/>
            <person name="Labutti K."/>
            <person name="Andreopoulos B."/>
            <person name="Lipzen A."/>
            <person name="Chen C."/>
            <person name="Yanf M."/>
            <person name="Daum C."/>
            <person name="Ng V."/>
            <person name="Clum A."/>
            <person name="Ohm R."/>
            <person name="Martin F."/>
            <person name="Silar P."/>
            <person name="Natvig D."/>
            <person name="Lalanne C."/>
            <person name="Gautier V."/>
            <person name="Ament-Velasquez S.L."/>
            <person name="Kruys A."/>
            <person name="Hutchinson M.I."/>
            <person name="Powell A.J."/>
            <person name="Barry K."/>
            <person name="Miller A.N."/>
            <person name="Grigoriev I.V."/>
            <person name="Debuchy R."/>
            <person name="Gladieux P."/>
            <person name="Thoren M.H."/>
            <person name="Johannesson H."/>
        </authorList>
    </citation>
    <scope>NUCLEOTIDE SEQUENCE</scope>
    <source>
        <strain evidence="5">CBS 538.74</strain>
    </source>
</reference>
<gene>
    <name evidence="5" type="ORF">C8A00DRAFT_13239</name>
</gene>
<dbReference type="EC" id="4.2.3.-" evidence="4"/>
<evidence type="ECO:0000256" key="1">
    <source>
        <dbReference type="ARBA" id="ARBA00001946"/>
    </source>
</evidence>
<dbReference type="Pfam" id="PF19086">
    <property type="entry name" value="Terpene_syn_C_2"/>
    <property type="match status" value="1"/>
</dbReference>
<dbReference type="Proteomes" id="UP001302745">
    <property type="component" value="Unassembled WGS sequence"/>
</dbReference>
<dbReference type="Gene3D" id="1.10.600.10">
    <property type="entry name" value="Farnesyl Diphosphate Synthase"/>
    <property type="match status" value="1"/>
</dbReference>
<dbReference type="GO" id="GO:0046872">
    <property type="term" value="F:metal ion binding"/>
    <property type="evidence" value="ECO:0007669"/>
    <property type="project" value="UniProtKB-KW"/>
</dbReference>
<organism evidence="5 6">
    <name type="scientific">Chaetomidium leptoderma</name>
    <dbReference type="NCBI Taxonomy" id="669021"/>
    <lineage>
        <taxon>Eukaryota</taxon>
        <taxon>Fungi</taxon>
        <taxon>Dikarya</taxon>
        <taxon>Ascomycota</taxon>
        <taxon>Pezizomycotina</taxon>
        <taxon>Sordariomycetes</taxon>
        <taxon>Sordariomycetidae</taxon>
        <taxon>Sordariales</taxon>
        <taxon>Chaetomiaceae</taxon>
        <taxon>Chaetomidium</taxon>
    </lineage>
</organism>
<comment type="caution">
    <text evidence="5">The sequence shown here is derived from an EMBL/GenBank/DDBJ whole genome shotgun (WGS) entry which is preliminary data.</text>
</comment>
<comment type="cofactor">
    <cofactor evidence="1 4">
        <name>Mg(2+)</name>
        <dbReference type="ChEBI" id="CHEBI:18420"/>
    </cofactor>
</comment>
<accession>A0AAN6VSR1</accession>
<dbReference type="EMBL" id="MU856881">
    <property type="protein sequence ID" value="KAK4155760.1"/>
    <property type="molecule type" value="Genomic_DNA"/>
</dbReference>
<reference evidence="5" key="1">
    <citation type="journal article" date="2023" name="Mol. Phylogenet. Evol.">
        <title>Genome-scale phylogeny and comparative genomics of the fungal order Sordariales.</title>
        <authorList>
            <person name="Hensen N."/>
            <person name="Bonometti L."/>
            <person name="Westerberg I."/>
            <person name="Brannstrom I.O."/>
            <person name="Guillou S."/>
            <person name="Cros-Aarteil S."/>
            <person name="Calhoun S."/>
            <person name="Haridas S."/>
            <person name="Kuo A."/>
            <person name="Mondo S."/>
            <person name="Pangilinan J."/>
            <person name="Riley R."/>
            <person name="LaButti K."/>
            <person name="Andreopoulos B."/>
            <person name="Lipzen A."/>
            <person name="Chen C."/>
            <person name="Yan M."/>
            <person name="Daum C."/>
            <person name="Ng V."/>
            <person name="Clum A."/>
            <person name="Steindorff A."/>
            <person name="Ohm R.A."/>
            <person name="Martin F."/>
            <person name="Silar P."/>
            <person name="Natvig D.O."/>
            <person name="Lalanne C."/>
            <person name="Gautier V."/>
            <person name="Ament-Velasquez S.L."/>
            <person name="Kruys A."/>
            <person name="Hutchinson M.I."/>
            <person name="Powell A.J."/>
            <person name="Barry K."/>
            <person name="Miller A.N."/>
            <person name="Grigoriev I.V."/>
            <person name="Debuchy R."/>
            <person name="Gladieux P."/>
            <person name="Hiltunen Thoren M."/>
            <person name="Johannesson H."/>
        </authorList>
    </citation>
    <scope>NUCLEOTIDE SEQUENCE</scope>
    <source>
        <strain evidence="5">CBS 538.74</strain>
    </source>
</reference>
<dbReference type="PANTHER" id="PTHR35201:SF4">
    <property type="entry name" value="BETA-PINACENE SYNTHASE-RELATED"/>
    <property type="match status" value="1"/>
</dbReference>
<evidence type="ECO:0000313" key="5">
    <source>
        <dbReference type="EMBL" id="KAK4155760.1"/>
    </source>
</evidence>
<dbReference type="InterPro" id="IPR034686">
    <property type="entry name" value="Terpene_cyclase-like_2"/>
</dbReference>
<dbReference type="GO" id="GO:0010333">
    <property type="term" value="F:terpene synthase activity"/>
    <property type="evidence" value="ECO:0007669"/>
    <property type="project" value="InterPro"/>
</dbReference>
<dbReference type="GO" id="GO:0008299">
    <property type="term" value="P:isoprenoid biosynthetic process"/>
    <property type="evidence" value="ECO:0007669"/>
    <property type="project" value="UniProtKB-ARBA"/>
</dbReference>
<keyword evidence="6" id="KW-1185">Reference proteome</keyword>
<keyword evidence="4" id="KW-0456">Lyase</keyword>
<dbReference type="AlphaFoldDB" id="A0AAN6VSR1"/>
<sequence>MNGSKIHLPPLEACWAWPRRVSPYLGEVEQECLEWSASFGAFDPKTQRLIHDYGKLKYVRSGCDLMHLFFMFDEHSDQATPDEVWRQAGIQMDALCYPHKARPPGEWVGGEFTRQFWLRLPKTATKTFRRRFLGTWIDYVESVAEQAEHRSKARILDLETYFPLRRNTSGAPSTIALYEIDMDIPDDVRNHPILRRLETLAVDLIVIANDLLSYNKEQAVGDDEHNVVTIIMEQYHMDVQQAVDKAGELSQEMMEHFHALYRQVPRWGGPVDLDVQRLVDGMAQCVSGVLHWSYESQRYFGTQGLVIKRTRTLRLLPKYQSNSGGVAVKALR</sequence>
<evidence type="ECO:0000313" key="6">
    <source>
        <dbReference type="Proteomes" id="UP001302745"/>
    </source>
</evidence>
<keyword evidence="4" id="KW-0479">Metal-binding</keyword>
<proteinExistence type="inferred from homology"/>
<name>A0AAN6VSR1_9PEZI</name>
<dbReference type="SFLD" id="SFLDS00005">
    <property type="entry name" value="Isoprenoid_Synthase_Type_I"/>
    <property type="match status" value="1"/>
</dbReference>
<evidence type="ECO:0000256" key="3">
    <source>
        <dbReference type="ARBA" id="ARBA00022842"/>
    </source>
</evidence>
<evidence type="ECO:0000256" key="2">
    <source>
        <dbReference type="ARBA" id="ARBA00006333"/>
    </source>
</evidence>
<dbReference type="InterPro" id="IPR008949">
    <property type="entry name" value="Isoprenoid_synthase_dom_sf"/>
</dbReference>
<dbReference type="SFLD" id="SFLDG01020">
    <property type="entry name" value="Terpene_Cyclase_Like_2"/>
    <property type="match status" value="1"/>
</dbReference>
<comment type="similarity">
    <text evidence="2 4">Belongs to the terpene synthase family.</text>
</comment>
<evidence type="ECO:0000256" key="4">
    <source>
        <dbReference type="RuleBase" id="RU366034"/>
    </source>
</evidence>
<dbReference type="PANTHER" id="PTHR35201">
    <property type="entry name" value="TERPENE SYNTHASE"/>
    <property type="match status" value="1"/>
</dbReference>